<dbReference type="NCBIfam" id="TIGR01901">
    <property type="entry name" value="adhes_NPXG"/>
    <property type="match status" value="1"/>
</dbReference>
<protein>
    <submittedName>
        <fullName evidence="3">Filamentous hemagglutinin N-terminal domain-containing protein</fullName>
    </submittedName>
</protein>
<organism evidence="3 4">
    <name type="scientific">Trichormus variabilis N2B</name>
    <dbReference type="NCBI Taxonomy" id="2681315"/>
    <lineage>
        <taxon>Bacteria</taxon>
        <taxon>Bacillati</taxon>
        <taxon>Cyanobacteriota</taxon>
        <taxon>Cyanophyceae</taxon>
        <taxon>Nostocales</taxon>
        <taxon>Nostocaceae</taxon>
        <taxon>Trichormus</taxon>
    </lineage>
</organism>
<dbReference type="Gene3D" id="2.160.20.10">
    <property type="entry name" value="Single-stranded right-handed beta-helix, Pectin lyase-like"/>
    <property type="match status" value="3"/>
</dbReference>
<feature type="transmembrane region" description="Helical" evidence="1">
    <location>
        <begin position="12"/>
        <end position="32"/>
    </location>
</feature>
<keyword evidence="1" id="KW-1133">Transmembrane helix</keyword>
<evidence type="ECO:0000313" key="4">
    <source>
        <dbReference type="Proteomes" id="UP000570851"/>
    </source>
</evidence>
<dbReference type="SMART" id="SM00912">
    <property type="entry name" value="Haemagg_act"/>
    <property type="match status" value="1"/>
</dbReference>
<name>A0ABR6S943_ANAVA</name>
<keyword evidence="1" id="KW-0472">Membrane</keyword>
<comment type="caution">
    <text evidence="3">The sequence shown here is derived from an EMBL/GenBank/DDBJ whole genome shotgun (WGS) entry which is preliminary data.</text>
</comment>
<dbReference type="Proteomes" id="UP000570851">
    <property type="component" value="Unassembled WGS sequence"/>
</dbReference>
<proteinExistence type="predicted"/>
<evidence type="ECO:0000256" key="1">
    <source>
        <dbReference type="SAM" id="Phobius"/>
    </source>
</evidence>
<evidence type="ECO:0000259" key="2">
    <source>
        <dbReference type="SMART" id="SM00912"/>
    </source>
</evidence>
<accession>A0ABR6S943</accession>
<keyword evidence="4" id="KW-1185">Reference proteome</keyword>
<reference evidence="3 4" key="1">
    <citation type="submission" date="2019-11" db="EMBL/GenBank/DDBJ databases">
        <title>Comparison of genomes from free-living endosymbiotic cyanobacteria isolated from Azolla.</title>
        <authorList>
            <person name="Thiel T."/>
            <person name="Pratte B."/>
        </authorList>
    </citation>
    <scope>NUCLEOTIDE SEQUENCE [LARGE SCALE GENOMIC DNA]</scope>
    <source>
        <strain evidence="3 4">N2B</strain>
    </source>
</reference>
<dbReference type="RefSeq" id="WP_153228443.1">
    <property type="nucleotide sequence ID" value="NZ_JACKZP010000045.1"/>
</dbReference>
<dbReference type="EMBL" id="JACKZP010000045">
    <property type="protein sequence ID" value="MBC1302890.1"/>
    <property type="molecule type" value="Genomic_DNA"/>
</dbReference>
<dbReference type="GeneID" id="58726535"/>
<feature type="domain" description="Filamentous haemagglutinin FhaB/tRNA nuclease CdiA-like TPS" evidence="2">
    <location>
        <begin position="58"/>
        <end position="162"/>
    </location>
</feature>
<gene>
    <name evidence="3" type="ORF">GNE12_13305</name>
</gene>
<evidence type="ECO:0000313" key="3">
    <source>
        <dbReference type="EMBL" id="MBC1302890.1"/>
    </source>
</evidence>
<dbReference type="SUPFAM" id="SSF51126">
    <property type="entry name" value="Pectin lyase-like"/>
    <property type="match status" value="2"/>
</dbReference>
<dbReference type="Pfam" id="PF05860">
    <property type="entry name" value="TPS"/>
    <property type="match status" value="1"/>
</dbReference>
<dbReference type="InterPro" id="IPR008638">
    <property type="entry name" value="FhaB/CdiA-like_TPS"/>
</dbReference>
<dbReference type="InterPro" id="IPR011050">
    <property type="entry name" value="Pectin_lyase_fold/virulence"/>
</dbReference>
<keyword evidence="1" id="KW-0812">Transmembrane</keyword>
<sequence length="805" mass="83661">MTQNGKGSSWQLNLVISLTSAGVMSISMPALIVQSAFAQSVITPDQTLGNERSEVSENYDNTPTELVRGGAIRGNNLFHSFLEFNVNEGRSTLFVAPNSSIQNIFVRVTGNNRSDIFGKLETSGVNANLFVINPNGIFFGPNARLNIGGSFVASTASGIQFGDRTIFSATSPQPLLTMSVPTGLQFGRTGGEINLQGELVVPTGKTLAFVGGNVTLDGGNVSFLRRRTLKAESGQIAIGGILEVGTVGLNLAGNNDINNQILSFSDDAVLGNVFIQNQARVDVSGQGAGYIEIKGKQIGLTRASQVLAETEGSQSSRGIFIQAEKLTLDDGSQVTASVNNPQSTVSGGNVTVKASDSVRVTGIVPNNLERSGNPSGLFTRTAGKRPGGNLTITTGKLIVEDGGNISARTSGNDSQSIGGTIKITASELVKLIGNTKDSREFPSSVFAQTLGAGNAGSVTIDTPALFVQDGAVISAGTQTNSQGNGGNITIKASDFIEISGSSPIEKFPSGLFARSRGSGNAGSILITTGQLNVRDLATVTVETLGTSNAGEIKINATRINLDGKANLNATTPLGNGGNINLQIDDQLLLRRGSFISTRAGTTSGRGNGGNININIPNGFIVAVPGENSDITANAFQGQGGNVSINAFSVFGIEFREKDSPLTNDITASSEFGLNGTVEINTPEVQPNQGLINLPTQPVEPQLAQVCQAAAGRNQDSFTITGRGGLPNNPNELLYSDAVLTDWVAVSNVENIPNTPISKSISTPTQTNIVEATGWVISPQGEVVLTVNTPNTKSPNSWQKTSACNS</sequence>
<dbReference type="InterPro" id="IPR012334">
    <property type="entry name" value="Pectin_lyas_fold"/>
</dbReference>